<accession>A0ABU1MHV6</accession>
<dbReference type="RefSeq" id="WP_309804446.1">
    <property type="nucleotide sequence ID" value="NZ_JAVDRD010000001.1"/>
</dbReference>
<keyword evidence="1" id="KW-1133">Transmembrane helix</keyword>
<feature type="transmembrane region" description="Helical" evidence="1">
    <location>
        <begin position="6"/>
        <end position="25"/>
    </location>
</feature>
<dbReference type="EMBL" id="JAVDRD010000001">
    <property type="protein sequence ID" value="MDR6509926.1"/>
    <property type="molecule type" value="Genomic_DNA"/>
</dbReference>
<organism evidence="2 3">
    <name type="scientific">Novosphingobium capsulatum</name>
    <dbReference type="NCBI Taxonomy" id="13688"/>
    <lineage>
        <taxon>Bacteria</taxon>
        <taxon>Pseudomonadati</taxon>
        <taxon>Pseudomonadota</taxon>
        <taxon>Alphaproteobacteria</taxon>
        <taxon>Sphingomonadales</taxon>
        <taxon>Sphingomonadaceae</taxon>
        <taxon>Novosphingobium</taxon>
    </lineage>
</organism>
<dbReference type="Proteomes" id="UP001184150">
    <property type="component" value="Unassembled WGS sequence"/>
</dbReference>
<proteinExistence type="predicted"/>
<comment type="caution">
    <text evidence="2">The sequence shown here is derived from an EMBL/GenBank/DDBJ whole genome shotgun (WGS) entry which is preliminary data.</text>
</comment>
<keyword evidence="1" id="KW-0472">Membrane</keyword>
<evidence type="ECO:0000313" key="2">
    <source>
        <dbReference type="EMBL" id="MDR6509926.1"/>
    </source>
</evidence>
<keyword evidence="3" id="KW-1185">Reference proteome</keyword>
<gene>
    <name evidence="2" type="ORF">J2792_000766</name>
</gene>
<evidence type="ECO:0000313" key="3">
    <source>
        <dbReference type="Proteomes" id="UP001184150"/>
    </source>
</evidence>
<protein>
    <submittedName>
        <fullName evidence="2">Uncharacterized protein</fullName>
    </submittedName>
</protein>
<feature type="transmembrane region" description="Helical" evidence="1">
    <location>
        <begin position="37"/>
        <end position="55"/>
    </location>
</feature>
<keyword evidence="1" id="KW-0812">Transmembrane</keyword>
<evidence type="ECO:0000256" key="1">
    <source>
        <dbReference type="SAM" id="Phobius"/>
    </source>
</evidence>
<sequence length="58" mass="6635">MITPDRIVALIGLIMALMLVSRNSAMRRVQWPARLQMALIWGVIIVLTALVYTWLKAR</sequence>
<name>A0ABU1MHV6_9SPHN</name>
<reference evidence="2 3" key="1">
    <citation type="submission" date="2023-07" db="EMBL/GenBank/DDBJ databases">
        <title>Sorghum-associated microbial communities from plants grown in Nebraska, USA.</title>
        <authorList>
            <person name="Schachtman D."/>
        </authorList>
    </citation>
    <scope>NUCLEOTIDE SEQUENCE [LARGE SCALE GENOMIC DNA]</scope>
    <source>
        <strain evidence="2 3">DS1027</strain>
    </source>
</reference>